<dbReference type="AlphaFoldDB" id="A0A5N5DRZ6"/>
<keyword evidence="3" id="KW-1185">Reference proteome</keyword>
<name>A0A5N5DRZ6_9PEZI</name>
<gene>
    <name evidence="2" type="ORF">DBV05_g1108</name>
</gene>
<comment type="caution">
    <text evidence="2">The sequence shown here is derived from an EMBL/GenBank/DDBJ whole genome shotgun (WGS) entry which is preliminary data.</text>
</comment>
<feature type="region of interest" description="Disordered" evidence="1">
    <location>
        <begin position="262"/>
        <end position="281"/>
    </location>
</feature>
<dbReference type="Proteomes" id="UP000325902">
    <property type="component" value="Unassembled WGS sequence"/>
</dbReference>
<evidence type="ECO:0000313" key="2">
    <source>
        <dbReference type="EMBL" id="KAB2580131.1"/>
    </source>
</evidence>
<proteinExistence type="predicted"/>
<sequence length="281" mass="30790">MQLSTKKRPRVLVKAERGPRPRKDSSEFAVGPSEDVSATDSQSFRRVAKAFDASSDEDPFFTQFKKDLDTHKRKLLKTIQKRQQDAINADASFRRQIRPPIADALRPRITATSAKGNTAQPKANEGPRAAAASGPAVAACPVAASGARILQLSKQLLASYEEAVKAIDAGGDRLKDAGGRLGDNWPKDIENLRGLLDIGYRTAQDDVVKVLQGAGDDDGTDDRAKMDAQEKEKADVFFGADREKQQEREQFNVAQSLCEASRGVRKLSESLPWEPESELLE</sequence>
<protein>
    <submittedName>
        <fullName evidence="2">Uncharacterized protein</fullName>
    </submittedName>
</protein>
<reference evidence="2 3" key="1">
    <citation type="journal article" date="2019" name="Sci. Rep.">
        <title>A multi-omics analysis of the grapevine pathogen Lasiodiplodia theobromae reveals that temperature affects the expression of virulence- and pathogenicity-related genes.</title>
        <authorList>
            <person name="Felix C."/>
            <person name="Meneses R."/>
            <person name="Goncalves M.F.M."/>
            <person name="Tilleman L."/>
            <person name="Duarte A.S."/>
            <person name="Jorrin-Novo J.V."/>
            <person name="Van de Peer Y."/>
            <person name="Deforce D."/>
            <person name="Van Nieuwerburgh F."/>
            <person name="Esteves A.C."/>
            <person name="Alves A."/>
        </authorList>
    </citation>
    <scope>NUCLEOTIDE SEQUENCE [LARGE SCALE GENOMIC DNA]</scope>
    <source>
        <strain evidence="2 3">LA-SOL3</strain>
    </source>
</reference>
<organism evidence="2 3">
    <name type="scientific">Lasiodiplodia theobromae</name>
    <dbReference type="NCBI Taxonomy" id="45133"/>
    <lineage>
        <taxon>Eukaryota</taxon>
        <taxon>Fungi</taxon>
        <taxon>Dikarya</taxon>
        <taxon>Ascomycota</taxon>
        <taxon>Pezizomycotina</taxon>
        <taxon>Dothideomycetes</taxon>
        <taxon>Dothideomycetes incertae sedis</taxon>
        <taxon>Botryosphaeriales</taxon>
        <taxon>Botryosphaeriaceae</taxon>
        <taxon>Lasiodiplodia</taxon>
    </lineage>
</organism>
<feature type="compositionally biased region" description="Basic and acidic residues" evidence="1">
    <location>
        <begin position="13"/>
        <end position="26"/>
    </location>
</feature>
<dbReference type="OrthoDB" id="3939725at2759"/>
<feature type="compositionally biased region" description="Basic residues" evidence="1">
    <location>
        <begin position="1"/>
        <end position="11"/>
    </location>
</feature>
<feature type="region of interest" description="Disordered" evidence="1">
    <location>
        <begin position="1"/>
        <end position="44"/>
    </location>
</feature>
<dbReference type="EMBL" id="VCHE01000004">
    <property type="protein sequence ID" value="KAB2580131.1"/>
    <property type="molecule type" value="Genomic_DNA"/>
</dbReference>
<evidence type="ECO:0000256" key="1">
    <source>
        <dbReference type="SAM" id="MobiDB-lite"/>
    </source>
</evidence>
<evidence type="ECO:0000313" key="3">
    <source>
        <dbReference type="Proteomes" id="UP000325902"/>
    </source>
</evidence>
<accession>A0A5N5DRZ6</accession>